<dbReference type="CDD" id="cd00082">
    <property type="entry name" value="HisKA"/>
    <property type="match status" value="1"/>
</dbReference>
<dbReference type="SMART" id="SM00388">
    <property type="entry name" value="HisKA"/>
    <property type="match status" value="1"/>
</dbReference>
<evidence type="ECO:0000256" key="13">
    <source>
        <dbReference type="SAM" id="Phobius"/>
    </source>
</evidence>
<dbReference type="InterPro" id="IPR003661">
    <property type="entry name" value="HisK_dim/P_dom"/>
</dbReference>
<proteinExistence type="predicted"/>
<evidence type="ECO:0000313" key="16">
    <source>
        <dbReference type="Proteomes" id="UP000253805"/>
    </source>
</evidence>
<keyword evidence="6" id="KW-0808">Transferase</keyword>
<organism evidence="15 16">
    <name type="scientific">Adlercreutzia equolifaciens subsp. celatus</name>
    <dbReference type="NCBI Taxonomy" id="394340"/>
    <lineage>
        <taxon>Bacteria</taxon>
        <taxon>Bacillati</taxon>
        <taxon>Actinomycetota</taxon>
        <taxon>Coriobacteriia</taxon>
        <taxon>Eggerthellales</taxon>
        <taxon>Eggerthellaceae</taxon>
        <taxon>Adlercreutzia</taxon>
    </lineage>
</organism>
<evidence type="ECO:0000313" key="15">
    <source>
        <dbReference type="EMBL" id="RDC43108.1"/>
    </source>
</evidence>
<name>A0A369NWY5_9ACTN</name>
<dbReference type="EMBL" id="PPUT01000022">
    <property type="protein sequence ID" value="RDC43108.1"/>
    <property type="molecule type" value="Genomic_DNA"/>
</dbReference>
<dbReference type="InterPro" id="IPR003594">
    <property type="entry name" value="HATPase_dom"/>
</dbReference>
<dbReference type="SUPFAM" id="SSF47384">
    <property type="entry name" value="Homodimeric domain of signal transducing histidine kinase"/>
    <property type="match status" value="1"/>
</dbReference>
<keyword evidence="7" id="KW-0547">Nucleotide-binding</keyword>
<evidence type="ECO:0000256" key="2">
    <source>
        <dbReference type="ARBA" id="ARBA00004236"/>
    </source>
</evidence>
<dbReference type="Gene3D" id="1.10.287.130">
    <property type="match status" value="1"/>
</dbReference>
<keyword evidence="9" id="KW-0067">ATP-binding</keyword>
<dbReference type="Pfam" id="PF00512">
    <property type="entry name" value="HisKA"/>
    <property type="match status" value="1"/>
</dbReference>
<dbReference type="GO" id="GO:0005886">
    <property type="term" value="C:plasma membrane"/>
    <property type="evidence" value="ECO:0007669"/>
    <property type="project" value="UniProtKB-SubCell"/>
</dbReference>
<keyword evidence="13" id="KW-1133">Transmembrane helix</keyword>
<dbReference type="AlphaFoldDB" id="A0A369NWY5"/>
<sequence length="507" mass="55040">MERRRLAKKFFLLAGVVSVLVLCVYLAWFYHAQSIENDRRALAEARVLSAEIGAAWDYIDAVQPQINRATGETSGIYCAVAAKDIAKRFSAGSAYSIRYIRGNPRNTEDAPDDFERKALSSFEEGVVEEYYGLEHQGDSSVFRYVGLLEIEDGCLPCHGDPAGEKDITGYAKEGMAEGDVAGAVSIVMPMDSIIADAKADLVSTVVFFCVLMGSVTLVLALGLRTWITAPIVDENKKLRHEAEDQSNFLTIITHELKTPLSSILAFTELWKERMPDDSPESRALVNEVETNARVLLAMINNVLDAAKLEAGTLSLAQDEFDVYDLAGQVKATMGPLAKKKDVSFKVKVSPDTPLLLGDEEVLRRIVVNLVNNALRFTDSGGWVELQLAYREGRFVICVCDNGCGIPAEQLDHVFDRFVSAPHSETTSEGGTGLGLSIVRNFSTMMGGNVSVKSLEGEGSCFTVELPLPAIPDEVEEGDDAADTGLPLADEPSADSLCSREGGNHEPS</sequence>
<evidence type="ECO:0000256" key="11">
    <source>
        <dbReference type="ARBA" id="ARBA00023136"/>
    </source>
</evidence>
<dbReference type="InterPro" id="IPR036890">
    <property type="entry name" value="HATPase_C_sf"/>
</dbReference>
<comment type="subcellular location">
    <subcellularLocation>
        <location evidence="2">Cell membrane</location>
    </subcellularLocation>
</comment>
<comment type="catalytic activity">
    <reaction evidence="1">
        <text>ATP + protein L-histidine = ADP + protein N-phospho-L-histidine.</text>
        <dbReference type="EC" id="2.7.13.3"/>
    </reaction>
</comment>
<dbReference type="FunFam" id="3.30.565.10:FF:000023">
    <property type="entry name" value="PAS domain-containing sensor histidine kinase"/>
    <property type="match status" value="1"/>
</dbReference>
<dbReference type="InterPro" id="IPR050736">
    <property type="entry name" value="Sensor_HK_Regulatory"/>
</dbReference>
<dbReference type="SUPFAM" id="SSF55874">
    <property type="entry name" value="ATPase domain of HSP90 chaperone/DNA topoisomerase II/histidine kinase"/>
    <property type="match status" value="1"/>
</dbReference>
<reference evidence="15 16" key="1">
    <citation type="journal article" date="2018" name="Elife">
        <title>Discovery and characterization of a prevalent human gut bacterial enzyme sufficient for the inactivation of a family of plant toxins.</title>
        <authorList>
            <person name="Koppel N."/>
            <person name="Bisanz J.E."/>
            <person name="Pandelia M.E."/>
            <person name="Turnbaugh P.J."/>
            <person name="Balskus E.P."/>
        </authorList>
    </citation>
    <scope>NUCLEOTIDE SEQUENCE [LARGE SCALE GENOMIC DNA]</scope>
    <source>
        <strain evidence="15 16">OB21 GAM 11</strain>
    </source>
</reference>
<dbReference type="InterPro" id="IPR021796">
    <property type="entry name" value="Tll0287-like_dom"/>
</dbReference>
<dbReference type="PRINTS" id="PR00344">
    <property type="entry name" value="BCTRLSENSOR"/>
</dbReference>
<keyword evidence="13" id="KW-0812">Transmembrane</keyword>
<evidence type="ECO:0000256" key="4">
    <source>
        <dbReference type="ARBA" id="ARBA00022475"/>
    </source>
</evidence>
<keyword evidence="4" id="KW-1003">Cell membrane</keyword>
<gene>
    <name evidence="15" type="ORF">C1850_08470</name>
</gene>
<feature type="transmembrane region" description="Helical" evidence="13">
    <location>
        <begin position="12"/>
        <end position="30"/>
    </location>
</feature>
<feature type="domain" description="Histidine kinase" evidence="14">
    <location>
        <begin position="251"/>
        <end position="469"/>
    </location>
</feature>
<keyword evidence="11 13" id="KW-0472">Membrane</keyword>
<dbReference type="InterPro" id="IPR004358">
    <property type="entry name" value="Sig_transdc_His_kin-like_C"/>
</dbReference>
<evidence type="ECO:0000256" key="6">
    <source>
        <dbReference type="ARBA" id="ARBA00022679"/>
    </source>
</evidence>
<dbReference type="RefSeq" id="WP_114549346.1">
    <property type="nucleotide sequence ID" value="NZ_DBFWAD010000094.1"/>
</dbReference>
<evidence type="ECO:0000256" key="3">
    <source>
        <dbReference type="ARBA" id="ARBA00012438"/>
    </source>
</evidence>
<evidence type="ECO:0000256" key="1">
    <source>
        <dbReference type="ARBA" id="ARBA00000085"/>
    </source>
</evidence>
<comment type="caution">
    <text evidence="15">The sequence shown here is derived from an EMBL/GenBank/DDBJ whole genome shotgun (WGS) entry which is preliminary data.</text>
</comment>
<dbReference type="PANTHER" id="PTHR43711:SF26">
    <property type="entry name" value="SENSOR HISTIDINE KINASE RCSC"/>
    <property type="match status" value="1"/>
</dbReference>
<dbReference type="SMART" id="SM00387">
    <property type="entry name" value="HATPase_c"/>
    <property type="match status" value="1"/>
</dbReference>
<feature type="transmembrane region" description="Helical" evidence="13">
    <location>
        <begin position="205"/>
        <end position="227"/>
    </location>
</feature>
<protein>
    <recommendedName>
        <fullName evidence="3">histidine kinase</fullName>
        <ecNumber evidence="3">2.7.13.3</ecNumber>
    </recommendedName>
</protein>
<dbReference type="InterPro" id="IPR005467">
    <property type="entry name" value="His_kinase_dom"/>
</dbReference>
<dbReference type="PROSITE" id="PS50109">
    <property type="entry name" value="HIS_KIN"/>
    <property type="match status" value="1"/>
</dbReference>
<dbReference type="Pfam" id="PF11845">
    <property type="entry name" value="Tll0287-like"/>
    <property type="match status" value="1"/>
</dbReference>
<evidence type="ECO:0000256" key="8">
    <source>
        <dbReference type="ARBA" id="ARBA00022777"/>
    </source>
</evidence>
<dbReference type="Gene3D" id="3.30.565.10">
    <property type="entry name" value="Histidine kinase-like ATPase, C-terminal domain"/>
    <property type="match status" value="1"/>
</dbReference>
<dbReference type="InterPro" id="IPR036097">
    <property type="entry name" value="HisK_dim/P_sf"/>
</dbReference>
<evidence type="ECO:0000256" key="7">
    <source>
        <dbReference type="ARBA" id="ARBA00022741"/>
    </source>
</evidence>
<evidence type="ECO:0000256" key="5">
    <source>
        <dbReference type="ARBA" id="ARBA00022553"/>
    </source>
</evidence>
<feature type="compositionally biased region" description="Acidic residues" evidence="12">
    <location>
        <begin position="472"/>
        <end position="481"/>
    </location>
</feature>
<dbReference type="Proteomes" id="UP000253805">
    <property type="component" value="Unassembled WGS sequence"/>
</dbReference>
<dbReference type="GO" id="GO:0005524">
    <property type="term" value="F:ATP binding"/>
    <property type="evidence" value="ECO:0007669"/>
    <property type="project" value="UniProtKB-KW"/>
</dbReference>
<keyword evidence="8" id="KW-0418">Kinase</keyword>
<accession>A0A369NWY5</accession>
<feature type="region of interest" description="Disordered" evidence="12">
    <location>
        <begin position="471"/>
        <end position="507"/>
    </location>
</feature>
<evidence type="ECO:0000256" key="10">
    <source>
        <dbReference type="ARBA" id="ARBA00023012"/>
    </source>
</evidence>
<dbReference type="EC" id="2.7.13.3" evidence="3"/>
<dbReference type="GO" id="GO:0000155">
    <property type="term" value="F:phosphorelay sensor kinase activity"/>
    <property type="evidence" value="ECO:0007669"/>
    <property type="project" value="InterPro"/>
</dbReference>
<dbReference type="Pfam" id="PF02518">
    <property type="entry name" value="HATPase_c"/>
    <property type="match status" value="1"/>
</dbReference>
<dbReference type="PANTHER" id="PTHR43711">
    <property type="entry name" value="TWO-COMPONENT HISTIDINE KINASE"/>
    <property type="match status" value="1"/>
</dbReference>
<evidence type="ECO:0000256" key="9">
    <source>
        <dbReference type="ARBA" id="ARBA00022840"/>
    </source>
</evidence>
<evidence type="ECO:0000259" key="14">
    <source>
        <dbReference type="PROSITE" id="PS50109"/>
    </source>
</evidence>
<keyword evidence="5" id="KW-0597">Phosphoprotein</keyword>
<keyword evidence="10" id="KW-0902">Two-component regulatory system</keyword>
<dbReference type="CDD" id="cd00075">
    <property type="entry name" value="HATPase"/>
    <property type="match status" value="1"/>
</dbReference>
<evidence type="ECO:0000256" key="12">
    <source>
        <dbReference type="SAM" id="MobiDB-lite"/>
    </source>
</evidence>